<dbReference type="OrthoDB" id="7507855at2"/>
<dbReference type="Proteomes" id="UP000248014">
    <property type="component" value="Unassembled WGS sequence"/>
</dbReference>
<accession>A0A2V3UWN5</accession>
<evidence type="ECO:0000313" key="1">
    <source>
        <dbReference type="EMBL" id="PXW73786.1"/>
    </source>
</evidence>
<dbReference type="RefSeq" id="WP_110299317.1">
    <property type="nucleotide sequence ID" value="NZ_QJJM01000009.1"/>
</dbReference>
<comment type="caution">
    <text evidence="1">The sequence shown here is derived from an EMBL/GenBank/DDBJ whole genome shotgun (WGS) entry which is preliminary data.</text>
</comment>
<gene>
    <name evidence="1" type="ORF">C7451_10972</name>
</gene>
<keyword evidence="2" id="KW-1185">Reference proteome</keyword>
<proteinExistence type="predicted"/>
<reference evidence="1 2" key="1">
    <citation type="submission" date="2018-05" db="EMBL/GenBank/DDBJ databases">
        <title>Genomic Encyclopedia of Type Strains, Phase IV (KMG-IV): sequencing the most valuable type-strain genomes for metagenomic binning, comparative biology and taxonomic classification.</title>
        <authorList>
            <person name="Goeker M."/>
        </authorList>
    </citation>
    <scope>NUCLEOTIDE SEQUENCE [LARGE SCALE GENOMIC DNA]</scope>
    <source>
        <strain evidence="1 2">DSM 3183</strain>
    </source>
</reference>
<dbReference type="AlphaFoldDB" id="A0A2V3UWN5"/>
<evidence type="ECO:0000313" key="2">
    <source>
        <dbReference type="Proteomes" id="UP000248014"/>
    </source>
</evidence>
<dbReference type="EMBL" id="QJJM01000009">
    <property type="protein sequence ID" value="PXW73786.1"/>
    <property type="molecule type" value="Genomic_DNA"/>
</dbReference>
<sequence>MNDELQPPVVRRNSGEQPPIALVGWTHLDMPNGIDLRIECARSRIALENDAIEHRDIVMTRNQALLLARYLLKVTGQTLPEEPKPTFWTRLRAGLAGTRSPERGPAGKFAS</sequence>
<protein>
    <submittedName>
        <fullName evidence="1">Uncharacterized protein</fullName>
    </submittedName>
</protein>
<organism evidence="1 2">
    <name type="scientific">Blastomonas natatoria</name>
    <dbReference type="NCBI Taxonomy" id="34015"/>
    <lineage>
        <taxon>Bacteria</taxon>
        <taxon>Pseudomonadati</taxon>
        <taxon>Pseudomonadota</taxon>
        <taxon>Alphaproteobacteria</taxon>
        <taxon>Sphingomonadales</taxon>
        <taxon>Sphingomonadaceae</taxon>
        <taxon>Blastomonas</taxon>
    </lineage>
</organism>
<name>A0A2V3UWN5_9SPHN</name>